<name>A0A7W3QKC2_ACTNM</name>
<feature type="transmembrane region" description="Helical" evidence="2">
    <location>
        <begin position="21"/>
        <end position="39"/>
    </location>
</feature>
<protein>
    <submittedName>
        <fullName evidence="3">Capsular polysaccharide biosynthesis protein</fullName>
    </submittedName>
</protein>
<gene>
    <name evidence="3" type="ORF">HNR61_001873</name>
</gene>
<accession>A0A7W3QKC2</accession>
<evidence type="ECO:0000313" key="3">
    <source>
        <dbReference type="EMBL" id="MBA8950260.1"/>
    </source>
</evidence>
<evidence type="ECO:0000313" key="4">
    <source>
        <dbReference type="Proteomes" id="UP000572680"/>
    </source>
</evidence>
<dbReference type="Proteomes" id="UP000572680">
    <property type="component" value="Unassembled WGS sequence"/>
</dbReference>
<evidence type="ECO:0000256" key="2">
    <source>
        <dbReference type="SAM" id="Phobius"/>
    </source>
</evidence>
<sequence>MQLLRHCLRALRRFLGRDVGRMVGIVLAGLLAGAAYGLLKPPTYTATAHVVVVAESEDGGATAVNFAQAYGRVAALPSTLAWASPLPRGTTTDQIRSGIQVSTSPDVPLVQISGSADTASEAVTLANAAADALVRYGGAHRHDTGVRVATMSQAIAPTEPSSPSVPVTVAVGGASGVLLAGMAQIAIRQRARVTGSAGRASSGDRAVPSPATGGPLPASVDGSGADAEPAEVRR</sequence>
<dbReference type="AlphaFoldDB" id="A0A7W3QKC2"/>
<keyword evidence="2" id="KW-1133">Transmembrane helix</keyword>
<dbReference type="RefSeq" id="WP_182842709.1">
    <property type="nucleotide sequence ID" value="NZ_BAAALP010000035.1"/>
</dbReference>
<comment type="caution">
    <text evidence="3">The sequence shown here is derived from an EMBL/GenBank/DDBJ whole genome shotgun (WGS) entry which is preliminary data.</text>
</comment>
<feature type="region of interest" description="Disordered" evidence="1">
    <location>
        <begin position="195"/>
        <end position="234"/>
    </location>
</feature>
<evidence type="ECO:0000256" key="1">
    <source>
        <dbReference type="SAM" id="MobiDB-lite"/>
    </source>
</evidence>
<reference evidence="3 4" key="1">
    <citation type="submission" date="2020-08" db="EMBL/GenBank/DDBJ databases">
        <title>Genomic Encyclopedia of Type Strains, Phase IV (KMG-IV): sequencing the most valuable type-strain genomes for metagenomic binning, comparative biology and taxonomic classification.</title>
        <authorList>
            <person name="Goeker M."/>
        </authorList>
    </citation>
    <scope>NUCLEOTIDE SEQUENCE [LARGE SCALE GENOMIC DNA]</scope>
    <source>
        <strain evidence="3 4">DSM 44197</strain>
    </source>
</reference>
<dbReference type="EMBL" id="JACJIA010000002">
    <property type="protein sequence ID" value="MBA8950260.1"/>
    <property type="molecule type" value="Genomic_DNA"/>
</dbReference>
<organism evidence="3 4">
    <name type="scientific">Actinomadura namibiensis</name>
    <dbReference type="NCBI Taxonomy" id="182080"/>
    <lineage>
        <taxon>Bacteria</taxon>
        <taxon>Bacillati</taxon>
        <taxon>Actinomycetota</taxon>
        <taxon>Actinomycetes</taxon>
        <taxon>Streptosporangiales</taxon>
        <taxon>Thermomonosporaceae</taxon>
        <taxon>Actinomadura</taxon>
    </lineage>
</organism>
<keyword evidence="4" id="KW-1185">Reference proteome</keyword>
<keyword evidence="2" id="KW-0472">Membrane</keyword>
<keyword evidence="2" id="KW-0812">Transmembrane</keyword>
<proteinExistence type="predicted"/>